<dbReference type="InterPro" id="IPR000873">
    <property type="entry name" value="AMP-dep_synth/lig_dom"/>
</dbReference>
<dbReference type="PANTHER" id="PTHR45527">
    <property type="entry name" value="NONRIBOSOMAL PEPTIDE SYNTHETASE"/>
    <property type="match status" value="1"/>
</dbReference>
<dbReference type="InterPro" id="IPR036736">
    <property type="entry name" value="ACP-like_sf"/>
</dbReference>
<dbReference type="InterPro" id="IPR042099">
    <property type="entry name" value="ANL_N_sf"/>
</dbReference>
<dbReference type="Gene3D" id="1.10.1200.10">
    <property type="entry name" value="ACP-like"/>
    <property type="match status" value="1"/>
</dbReference>
<dbReference type="Pfam" id="PF00501">
    <property type="entry name" value="AMP-binding"/>
    <property type="match status" value="1"/>
</dbReference>
<organism evidence="2 3">
    <name type="scientific">Streptomyces cuspidosporus</name>
    <dbReference type="NCBI Taxonomy" id="66882"/>
    <lineage>
        <taxon>Bacteria</taxon>
        <taxon>Bacillati</taxon>
        <taxon>Actinomycetota</taxon>
        <taxon>Actinomycetes</taxon>
        <taxon>Kitasatosporales</taxon>
        <taxon>Streptomycetaceae</taxon>
        <taxon>Streptomyces</taxon>
    </lineage>
</organism>
<proteinExistence type="predicted"/>
<reference evidence="3" key="1">
    <citation type="journal article" date="2019" name="Int. J. Syst. Evol. Microbiol.">
        <title>The Global Catalogue of Microorganisms (GCM) 10K type strain sequencing project: providing services to taxonomists for standard genome sequencing and annotation.</title>
        <authorList>
            <consortium name="The Broad Institute Genomics Platform"/>
            <consortium name="The Broad Institute Genome Sequencing Center for Infectious Disease"/>
            <person name="Wu L."/>
            <person name="Ma J."/>
        </authorList>
    </citation>
    <scope>NUCLEOTIDE SEQUENCE [LARGE SCALE GENOMIC DNA]</scope>
    <source>
        <strain evidence="3">JCM 4316</strain>
    </source>
</reference>
<name>A0ABP5S8V8_9ACTN</name>
<dbReference type="NCBIfam" id="TIGR01733">
    <property type="entry name" value="AA-adenyl-dom"/>
    <property type="match status" value="1"/>
</dbReference>
<dbReference type="EMBL" id="BAAASD010000001">
    <property type="protein sequence ID" value="GAA2323566.1"/>
    <property type="molecule type" value="Genomic_DNA"/>
</dbReference>
<dbReference type="Proteomes" id="UP001500253">
    <property type="component" value="Unassembled WGS sequence"/>
</dbReference>
<evidence type="ECO:0000259" key="1">
    <source>
        <dbReference type="PROSITE" id="PS50075"/>
    </source>
</evidence>
<dbReference type="CDD" id="cd05930">
    <property type="entry name" value="A_NRPS"/>
    <property type="match status" value="1"/>
</dbReference>
<dbReference type="Gene3D" id="3.40.50.12780">
    <property type="entry name" value="N-terminal domain of ligase-like"/>
    <property type="match status" value="1"/>
</dbReference>
<dbReference type="Gene3D" id="3.30.300.30">
    <property type="match status" value="1"/>
</dbReference>
<feature type="domain" description="Carrier" evidence="1">
    <location>
        <begin position="514"/>
        <end position="589"/>
    </location>
</feature>
<dbReference type="SUPFAM" id="SSF47336">
    <property type="entry name" value="ACP-like"/>
    <property type="match status" value="1"/>
</dbReference>
<keyword evidence="3" id="KW-1185">Reference proteome</keyword>
<gene>
    <name evidence="2" type="ORF">GCM10010246_00250</name>
</gene>
<protein>
    <recommendedName>
        <fullName evidence="1">Carrier domain-containing protein</fullName>
    </recommendedName>
</protein>
<dbReference type="Pfam" id="PF00550">
    <property type="entry name" value="PP-binding"/>
    <property type="match status" value="1"/>
</dbReference>
<dbReference type="InterPro" id="IPR010071">
    <property type="entry name" value="AA_adenyl_dom"/>
</dbReference>
<sequence>MPDTAPVPDPPRSLVDMFEATAARHPDRPAVSDSEQNLTYRQLSERSDALAAYLEEHGVTTEDRVAVYRPRSAELFVAILGILKARAAYVAVDIRYPDKRRDLMIERSGAKAVITAPGWAGRLAHLGADVIEWHGEPAGPSRPAGPRPAPDNAACVLFTSGSTGVPKAFVLEHGNLLAFARNPVMPELLPTDRTSQIASVSFDAFHFETWCSFAYGAQIVVMPSMPELLASDVRRELESRRISVMIAPTMAFNHLGRESPETFSSLRVLQVGGGVMHAAACRDVLDGGFKGSLWNLYGPAETTTGCSVHQVEAVGPGEDSVPIGRPLEGFRLYVLDADRRPVPTGEPGELYVGGPGVSRGYIDQPELTERRYHPDPFAADGSRMYATGDLVRERPDGVFEYIGREDDQVKIRGYRVEPADVERTLSNHPAVKEAVVVVTGTGLDLSLVAFAAADDGLTPQELTWYAERELPDFMVPSRVLVLPMLPANENGKRDVAALEQLLADELHRRTEVSPPAEGTQRYLADLWQELLGVERIGAEDDFFGVGGNSLLAYRTRQRVQRDLGISIGFREIINHPVLSELAARIDATRSDGPGREA</sequence>
<evidence type="ECO:0000313" key="2">
    <source>
        <dbReference type="EMBL" id="GAA2323566.1"/>
    </source>
</evidence>
<dbReference type="PROSITE" id="PS50075">
    <property type="entry name" value="CARRIER"/>
    <property type="match status" value="1"/>
</dbReference>
<dbReference type="InterPro" id="IPR045851">
    <property type="entry name" value="AMP-bd_C_sf"/>
</dbReference>
<dbReference type="InterPro" id="IPR020845">
    <property type="entry name" value="AMP-binding_CS"/>
</dbReference>
<dbReference type="InterPro" id="IPR025110">
    <property type="entry name" value="AMP-bd_C"/>
</dbReference>
<dbReference type="PANTHER" id="PTHR45527:SF1">
    <property type="entry name" value="FATTY ACID SYNTHASE"/>
    <property type="match status" value="1"/>
</dbReference>
<accession>A0ABP5S8V8</accession>
<dbReference type="Pfam" id="PF13193">
    <property type="entry name" value="AMP-binding_C"/>
    <property type="match status" value="1"/>
</dbReference>
<comment type="caution">
    <text evidence="2">The sequence shown here is derived from an EMBL/GenBank/DDBJ whole genome shotgun (WGS) entry which is preliminary data.</text>
</comment>
<dbReference type="PROSITE" id="PS00455">
    <property type="entry name" value="AMP_BINDING"/>
    <property type="match status" value="1"/>
</dbReference>
<dbReference type="SUPFAM" id="SSF56801">
    <property type="entry name" value="Acetyl-CoA synthetase-like"/>
    <property type="match status" value="1"/>
</dbReference>
<evidence type="ECO:0000313" key="3">
    <source>
        <dbReference type="Proteomes" id="UP001500253"/>
    </source>
</evidence>
<dbReference type="InterPro" id="IPR009081">
    <property type="entry name" value="PP-bd_ACP"/>
</dbReference>